<evidence type="ECO:0000313" key="3">
    <source>
        <dbReference type="EMBL" id="UTI63785.1"/>
    </source>
</evidence>
<dbReference type="Proteomes" id="UP001056035">
    <property type="component" value="Chromosome"/>
</dbReference>
<proteinExistence type="predicted"/>
<feature type="transmembrane region" description="Helical" evidence="1">
    <location>
        <begin position="65"/>
        <end position="89"/>
    </location>
</feature>
<dbReference type="EMBL" id="CP098502">
    <property type="protein sequence ID" value="UTI63785.1"/>
    <property type="molecule type" value="Genomic_DNA"/>
</dbReference>
<dbReference type="Pfam" id="PF03779">
    <property type="entry name" value="SPW"/>
    <property type="match status" value="1"/>
</dbReference>
<feature type="transmembrane region" description="Helical" evidence="1">
    <location>
        <begin position="7"/>
        <end position="30"/>
    </location>
</feature>
<dbReference type="InterPro" id="IPR005530">
    <property type="entry name" value="SPW"/>
</dbReference>
<gene>
    <name evidence="3" type="ORF">NBH00_20875</name>
</gene>
<evidence type="ECO:0000259" key="2">
    <source>
        <dbReference type="Pfam" id="PF03779"/>
    </source>
</evidence>
<dbReference type="RefSeq" id="WP_254570506.1">
    <property type="nucleotide sequence ID" value="NZ_CP098502.1"/>
</dbReference>
<feature type="transmembrane region" description="Helical" evidence="1">
    <location>
        <begin position="36"/>
        <end position="58"/>
    </location>
</feature>
<keyword evidence="1" id="KW-0472">Membrane</keyword>
<organism evidence="3 4">
    <name type="scientific">Paraconexibacter antarcticus</name>
    <dbReference type="NCBI Taxonomy" id="2949664"/>
    <lineage>
        <taxon>Bacteria</taxon>
        <taxon>Bacillati</taxon>
        <taxon>Actinomycetota</taxon>
        <taxon>Thermoleophilia</taxon>
        <taxon>Solirubrobacterales</taxon>
        <taxon>Paraconexibacteraceae</taxon>
        <taxon>Paraconexibacter</taxon>
    </lineage>
</organism>
<reference evidence="3 4" key="1">
    <citation type="submission" date="2022-06" db="EMBL/GenBank/DDBJ databases">
        <title>Paraconexibacter antarcticus.</title>
        <authorList>
            <person name="Kim C.S."/>
        </authorList>
    </citation>
    <scope>NUCLEOTIDE SEQUENCE [LARGE SCALE GENOMIC DNA]</scope>
    <source>
        <strain evidence="3 4">02-257</strain>
    </source>
</reference>
<keyword evidence="1" id="KW-1133">Transmembrane helix</keyword>
<accession>A0ABY5DP19</accession>
<keyword evidence="1" id="KW-0812">Transmembrane</keyword>
<name>A0ABY5DP19_9ACTN</name>
<sequence>MFRQGPLSVTAHSVAEPFLVALLIAAPFLFGFSSQAAPTAVSLVAGVAILVVSMSTCWRLSLVKVVPLVAHAMLDLGLGALLVASPFLFGFKDDSTAATVFFILFGLAEILATLATRWTGAGAPDGGPLRPARPGA</sequence>
<protein>
    <recommendedName>
        <fullName evidence="2">SPW repeat-containing integral membrane domain-containing protein</fullName>
    </recommendedName>
</protein>
<evidence type="ECO:0000313" key="4">
    <source>
        <dbReference type="Proteomes" id="UP001056035"/>
    </source>
</evidence>
<keyword evidence="4" id="KW-1185">Reference proteome</keyword>
<feature type="transmembrane region" description="Helical" evidence="1">
    <location>
        <begin position="95"/>
        <end position="115"/>
    </location>
</feature>
<feature type="domain" description="SPW repeat-containing integral membrane" evidence="2">
    <location>
        <begin position="16"/>
        <end position="113"/>
    </location>
</feature>
<evidence type="ECO:0000256" key="1">
    <source>
        <dbReference type="SAM" id="Phobius"/>
    </source>
</evidence>